<dbReference type="GO" id="GO:0045892">
    <property type="term" value="P:negative regulation of DNA-templated transcription"/>
    <property type="evidence" value="ECO:0007669"/>
    <property type="project" value="InterPro"/>
</dbReference>
<keyword evidence="2" id="KW-0805">Transcription regulation</keyword>
<dbReference type="GO" id="GO:0000976">
    <property type="term" value="F:transcription cis-regulatory region binding"/>
    <property type="evidence" value="ECO:0007669"/>
    <property type="project" value="TreeGrafter"/>
</dbReference>
<dbReference type="Gene3D" id="1.10.357.10">
    <property type="entry name" value="Tetracycline Repressor, domain 2"/>
    <property type="match status" value="1"/>
</dbReference>
<dbReference type="RefSeq" id="WP_091279354.1">
    <property type="nucleotide sequence ID" value="NZ_FAOZ01000013.1"/>
</dbReference>
<dbReference type="Proteomes" id="UP000198802">
    <property type="component" value="Unassembled WGS sequence"/>
</dbReference>
<evidence type="ECO:0000256" key="3">
    <source>
        <dbReference type="ARBA" id="ARBA00023125"/>
    </source>
</evidence>
<dbReference type="AlphaFoldDB" id="A0A0S4QRG4"/>
<dbReference type="GO" id="GO:0003700">
    <property type="term" value="F:DNA-binding transcription factor activity"/>
    <property type="evidence" value="ECO:0007669"/>
    <property type="project" value="TreeGrafter"/>
</dbReference>
<sequence length="253" mass="27329">MHTVQVDSDGLVACASVGYEPGSARWWIQRSDLERRRRPRLGGLSTERIIGAALDVLREDGLDALTVRAVAERLGTSNASLYRHIASRDELIALIGDHVMGDIRIERTGRGWRADIEVLMSEMRRVILDQPLPDAAGRNMHGYGPNMLRFVNAAVTAFDSAGLTRAEAVYTTIAMIELVAGAATIQRSRSGRSPSGVPAGAGFDELLDRLPPDDVAALRETGDVYLSAPVDAVFAHSMAIFLDGVTSRLPASH</sequence>
<keyword evidence="3 5" id="KW-0238">DNA-binding</keyword>
<feature type="domain" description="HTH tetR-type" evidence="6">
    <location>
        <begin position="43"/>
        <end position="103"/>
    </location>
</feature>
<dbReference type="EMBL" id="FAOZ01000013">
    <property type="protein sequence ID" value="CUU57618.1"/>
    <property type="molecule type" value="Genomic_DNA"/>
</dbReference>
<dbReference type="InterPro" id="IPR009057">
    <property type="entry name" value="Homeodomain-like_sf"/>
</dbReference>
<dbReference type="Pfam" id="PF02909">
    <property type="entry name" value="TetR_C_1"/>
    <property type="match status" value="1"/>
</dbReference>
<dbReference type="PANTHER" id="PTHR30055">
    <property type="entry name" value="HTH-TYPE TRANSCRIPTIONAL REGULATOR RUTR"/>
    <property type="match status" value="1"/>
</dbReference>
<evidence type="ECO:0000256" key="5">
    <source>
        <dbReference type="PROSITE-ProRule" id="PRU00335"/>
    </source>
</evidence>
<evidence type="ECO:0000259" key="6">
    <source>
        <dbReference type="PROSITE" id="PS50977"/>
    </source>
</evidence>
<dbReference type="InterPro" id="IPR036271">
    <property type="entry name" value="Tet_transcr_reg_TetR-rel_C_sf"/>
</dbReference>
<dbReference type="InterPro" id="IPR001647">
    <property type="entry name" value="HTH_TetR"/>
</dbReference>
<dbReference type="PANTHER" id="PTHR30055:SF151">
    <property type="entry name" value="TRANSCRIPTIONAL REGULATORY PROTEIN"/>
    <property type="match status" value="1"/>
</dbReference>
<gene>
    <name evidence="7" type="ORF">Ga0074812_113116</name>
</gene>
<keyword evidence="4" id="KW-0804">Transcription</keyword>
<protein>
    <submittedName>
        <fullName evidence="7">Tetracyclin repressor, C-terminal all-alpha domain</fullName>
    </submittedName>
</protein>
<name>A0A0S4QRG4_9ACTN</name>
<evidence type="ECO:0000256" key="4">
    <source>
        <dbReference type="ARBA" id="ARBA00023163"/>
    </source>
</evidence>
<organism evidence="7 8">
    <name type="scientific">Parafrankia irregularis</name>
    <dbReference type="NCBI Taxonomy" id="795642"/>
    <lineage>
        <taxon>Bacteria</taxon>
        <taxon>Bacillati</taxon>
        <taxon>Actinomycetota</taxon>
        <taxon>Actinomycetes</taxon>
        <taxon>Frankiales</taxon>
        <taxon>Frankiaceae</taxon>
        <taxon>Parafrankia</taxon>
    </lineage>
</organism>
<dbReference type="InterPro" id="IPR004111">
    <property type="entry name" value="Repressor_TetR_C"/>
</dbReference>
<keyword evidence="1" id="KW-0678">Repressor</keyword>
<keyword evidence="8" id="KW-1185">Reference proteome</keyword>
<dbReference type="PRINTS" id="PR00455">
    <property type="entry name" value="HTHTETR"/>
</dbReference>
<evidence type="ECO:0000256" key="2">
    <source>
        <dbReference type="ARBA" id="ARBA00023015"/>
    </source>
</evidence>
<dbReference type="GO" id="GO:0046677">
    <property type="term" value="P:response to antibiotic"/>
    <property type="evidence" value="ECO:0007669"/>
    <property type="project" value="InterPro"/>
</dbReference>
<dbReference type="SUPFAM" id="SSF46689">
    <property type="entry name" value="Homeodomain-like"/>
    <property type="match status" value="1"/>
</dbReference>
<accession>A0A0S4QRG4</accession>
<dbReference type="PROSITE" id="PS50977">
    <property type="entry name" value="HTH_TETR_2"/>
    <property type="match status" value="1"/>
</dbReference>
<dbReference type="PRINTS" id="PR00400">
    <property type="entry name" value="TETREPRESSOR"/>
</dbReference>
<dbReference type="InterPro" id="IPR003012">
    <property type="entry name" value="Tet_transcr_reg_TetR"/>
</dbReference>
<feature type="DNA-binding region" description="H-T-H motif" evidence="5">
    <location>
        <begin position="66"/>
        <end position="85"/>
    </location>
</feature>
<dbReference type="SUPFAM" id="SSF48498">
    <property type="entry name" value="Tetracyclin repressor-like, C-terminal domain"/>
    <property type="match status" value="1"/>
</dbReference>
<dbReference type="Pfam" id="PF00440">
    <property type="entry name" value="TetR_N"/>
    <property type="match status" value="1"/>
</dbReference>
<proteinExistence type="predicted"/>
<reference evidence="8" key="1">
    <citation type="submission" date="2015-11" db="EMBL/GenBank/DDBJ databases">
        <authorList>
            <person name="Varghese N."/>
        </authorList>
    </citation>
    <scope>NUCLEOTIDE SEQUENCE [LARGE SCALE GENOMIC DNA]</scope>
    <source>
        <strain evidence="8">DSM 45899</strain>
    </source>
</reference>
<dbReference type="InterPro" id="IPR050109">
    <property type="entry name" value="HTH-type_TetR-like_transc_reg"/>
</dbReference>
<evidence type="ECO:0000256" key="1">
    <source>
        <dbReference type="ARBA" id="ARBA00022491"/>
    </source>
</evidence>
<evidence type="ECO:0000313" key="8">
    <source>
        <dbReference type="Proteomes" id="UP000198802"/>
    </source>
</evidence>
<evidence type="ECO:0000313" key="7">
    <source>
        <dbReference type="EMBL" id="CUU57618.1"/>
    </source>
</evidence>